<proteinExistence type="predicted"/>
<sequence>MWSSIKCYLQFLNWGWFVVVVGIAAILVALFPFNVTSFEYIMSAPVLMVMGKTLLIAIPTVLNAGLAAYFIYYKNLWRVNISGAIAVHVLWGMLLSFQIVSWMIQWLYSDRIVLDPNHQSDIIFFVCLLLILNFWMRVRIEVAWARDQERIKVTQEGRIANMSLEKVQSEALAQRNAAEIEALKLQNEKLKKESVEIDLLQATIADLKKLIKERAVPSAPFQEEKKLKRLEIKSADGPVVLTEKKVSYAEVGKEGKSYVCKVIDIRGELYYVPVQSLHALVTTYFTGMMHVSRNYAVMPEAILSYTNLDDRLSIVVLHMKEPIEVSGVYYKRHAADILDFINRK</sequence>
<feature type="transmembrane region" description="Helical" evidence="2">
    <location>
        <begin position="53"/>
        <end position="73"/>
    </location>
</feature>
<evidence type="ECO:0000256" key="2">
    <source>
        <dbReference type="SAM" id="Phobius"/>
    </source>
</evidence>
<dbReference type="EMBL" id="ATDL01000002">
    <property type="protein sequence ID" value="ERJ61227.1"/>
    <property type="molecule type" value="Genomic_DNA"/>
</dbReference>
<accession>U2I0A6</accession>
<feature type="transmembrane region" description="Helical" evidence="2">
    <location>
        <begin position="85"/>
        <end position="108"/>
    </location>
</feature>
<keyword evidence="2" id="KW-0812">Transmembrane</keyword>
<evidence type="ECO:0000256" key="1">
    <source>
        <dbReference type="SAM" id="Coils"/>
    </source>
</evidence>
<feature type="transmembrane region" description="Helical" evidence="2">
    <location>
        <begin position="12"/>
        <end position="33"/>
    </location>
</feature>
<keyword evidence="4" id="KW-1185">Reference proteome</keyword>
<dbReference type="PATRIC" id="fig|1346330.5.peg.156"/>
<comment type="caution">
    <text evidence="3">The sequence shown here is derived from an EMBL/GenBank/DDBJ whole genome shotgun (WGS) entry which is preliminary data.</text>
</comment>
<gene>
    <name evidence="3" type="ORF">M472_20965</name>
</gene>
<dbReference type="STRING" id="1346330.M472_20965"/>
<organism evidence="3 4">
    <name type="scientific">Sphingobacterium paucimobilis HER1398</name>
    <dbReference type="NCBI Taxonomy" id="1346330"/>
    <lineage>
        <taxon>Bacteria</taxon>
        <taxon>Pseudomonadati</taxon>
        <taxon>Bacteroidota</taxon>
        <taxon>Sphingobacteriia</taxon>
        <taxon>Sphingobacteriales</taxon>
        <taxon>Sphingobacteriaceae</taxon>
        <taxon>Sphingobacterium</taxon>
    </lineage>
</organism>
<dbReference type="AlphaFoldDB" id="U2I0A6"/>
<evidence type="ECO:0000313" key="3">
    <source>
        <dbReference type="EMBL" id="ERJ61227.1"/>
    </source>
</evidence>
<reference evidence="3 4" key="1">
    <citation type="journal article" date="2013" name="Genome Announc.">
        <title>The Draft Genome Sequence of Sphingomonas paucimobilis Strain HER1398 (Proteobacteria), Host to the Giant PAU Phage, Indicates That It Is a Member of the Genus Sphingobacterium (Bacteroidetes).</title>
        <authorList>
            <person name="White R.A.III."/>
            <person name="Suttle C.A."/>
        </authorList>
    </citation>
    <scope>NUCLEOTIDE SEQUENCE [LARGE SCALE GENOMIC DNA]</scope>
    <source>
        <strain evidence="3 4">HER1398</strain>
    </source>
</reference>
<feature type="transmembrane region" description="Helical" evidence="2">
    <location>
        <begin position="120"/>
        <end position="136"/>
    </location>
</feature>
<feature type="coiled-coil region" evidence="1">
    <location>
        <begin position="168"/>
        <end position="210"/>
    </location>
</feature>
<evidence type="ECO:0000313" key="4">
    <source>
        <dbReference type="Proteomes" id="UP000016584"/>
    </source>
</evidence>
<name>U2I0A6_9SPHI</name>
<keyword evidence="2" id="KW-0472">Membrane</keyword>
<keyword evidence="1" id="KW-0175">Coiled coil</keyword>
<protein>
    <submittedName>
        <fullName evidence="3">Uncharacterized protein</fullName>
    </submittedName>
</protein>
<dbReference type="Proteomes" id="UP000016584">
    <property type="component" value="Unassembled WGS sequence"/>
</dbReference>
<keyword evidence="2" id="KW-1133">Transmembrane helix</keyword>
<dbReference type="RefSeq" id="WP_021068353.1">
    <property type="nucleotide sequence ID" value="NZ_ATDL01000002.1"/>
</dbReference>